<comment type="caution">
    <text evidence="3">The sequence shown here is derived from an EMBL/GenBank/DDBJ whole genome shotgun (WGS) entry which is preliminary data.</text>
</comment>
<accession>A0A2T4DRZ7</accession>
<proteinExistence type="predicted"/>
<dbReference type="InterPro" id="IPR015943">
    <property type="entry name" value="WD40/YVTN_repeat-like_dom_sf"/>
</dbReference>
<feature type="signal peptide" evidence="1">
    <location>
        <begin position="1"/>
        <end position="28"/>
    </location>
</feature>
<evidence type="ECO:0000313" key="3">
    <source>
        <dbReference type="EMBL" id="PTB96580.1"/>
    </source>
</evidence>
<evidence type="ECO:0000313" key="4">
    <source>
        <dbReference type="Proteomes" id="UP000240608"/>
    </source>
</evidence>
<reference evidence="3 4" key="1">
    <citation type="submission" date="2018-03" db="EMBL/GenBank/DDBJ databases">
        <title>Cross-interface Injection: A General Nanoliter Liquid Handling Method Applied to Single Cells Genome Amplification Automated Nanoliter Liquid Handling Applied to Single Cell Multiple Displacement Amplification.</title>
        <authorList>
            <person name="Yun J."/>
            <person name="Xu P."/>
            <person name="Xu J."/>
            <person name="Dai X."/>
            <person name="Wang Y."/>
            <person name="Zheng X."/>
            <person name="Cao C."/>
            <person name="Yi Q."/>
            <person name="Zhu Y."/>
            <person name="Wang L."/>
            <person name="Dong Z."/>
            <person name="Huang Y."/>
            <person name="Huang L."/>
            <person name="Du W."/>
        </authorList>
    </citation>
    <scope>NUCLEOTIDE SEQUENCE [LARGE SCALE GENOMIC DNA]</scope>
    <source>
        <strain evidence="3 4">Z-D1-2</strain>
    </source>
</reference>
<dbReference type="InterPro" id="IPR011047">
    <property type="entry name" value="Quinoprotein_ADH-like_sf"/>
</dbReference>
<evidence type="ECO:0000259" key="2">
    <source>
        <dbReference type="Pfam" id="PF21544"/>
    </source>
</evidence>
<evidence type="ECO:0000256" key="1">
    <source>
        <dbReference type="SAM" id="SignalP"/>
    </source>
</evidence>
<dbReference type="Gene3D" id="2.130.10.10">
    <property type="entry name" value="YVTN repeat-like/Quinoprotein amine dehydrogenase"/>
    <property type="match status" value="2"/>
</dbReference>
<name>A0A2T4DRZ7_9BACT</name>
<organism evidence="3 4">
    <name type="scientific">Marivirga lumbricoides</name>
    <dbReference type="NCBI Taxonomy" id="1046115"/>
    <lineage>
        <taxon>Bacteria</taxon>
        <taxon>Pseudomonadati</taxon>
        <taxon>Bacteroidota</taxon>
        <taxon>Cytophagia</taxon>
        <taxon>Cytophagales</taxon>
        <taxon>Marivirgaceae</taxon>
        <taxon>Marivirga</taxon>
    </lineage>
</organism>
<dbReference type="Pfam" id="PF21544">
    <property type="entry name" value="PorZ_N_b_propeller"/>
    <property type="match status" value="1"/>
</dbReference>
<dbReference type="InterPro" id="IPR048954">
    <property type="entry name" value="PorZ_N"/>
</dbReference>
<dbReference type="Proteomes" id="UP000240608">
    <property type="component" value="Unassembled WGS sequence"/>
</dbReference>
<dbReference type="SUPFAM" id="SSF63829">
    <property type="entry name" value="Calcium-dependent phosphotriesterase"/>
    <property type="match status" value="2"/>
</dbReference>
<sequence length="735" mass="81581">MNHFFITFQSIKLKGFLLLLLLTSVGSAQNIPVGTWRNHSDYSNGRKVAELGSKIFCATEGGLFYFDTEDGSINTLSITSGLNGIKISALQSTSEKDFLFIGYKDGTLDIINKTLEINSFAVIKNSEMLGSKAINNITTKDDITYLATDFGVVLYDVEQNRVIDSYTNLNNEGNPLAINHLSIDDEYLYLSTSEGLLQGSLDPQVNLKDFQNWNRLPISSKGDVFSIMKTVKDGDNNLLALAENNIVYRRSAQSWDTAYISTDVLHNLVQEDNKILLLDGSSVYEYNNNTFPLLFTDETSLGFNDLLFFRNTAYIADSNRGLLQYQQGSFQPIEPQGPKGFPNILRQIEGYTFSMNDEFPGFSYFINGKWNHVGEDVNDNPLPLFIDVAIDLLTGNGIFLSKEDGIYSWDTNEISLVSISLDNSEYKWEKLATGSEAKLWVAGRNSLDEIVVYNITDNKLYETGLNTSLQIRDFEIAFNGDKYFATNNGLAVFNESEGGLRILNNAAGNGSLPANSITDLAIDLSGTLWIGTTEGVCFFNNFTSVLSGESVNVIKPIFEGFFLFNGVAINNITIDGGNRKWITTNDGLWLFDENINENIVHFESNNSPIMNENIRQLVINPLNGEVFLSSATQFISYRTDATQASETHSAVEVFPNPVSLSAHSSVTIRGLAYNNEVMITDLAGNLIQKGKANGGTFSWSLSNYSGFRIKKGVYLVFSINSDGTETYRTKFAVVY</sequence>
<keyword evidence="1" id="KW-0732">Signal</keyword>
<dbReference type="SUPFAM" id="SSF50998">
    <property type="entry name" value="Quinoprotein alcohol dehydrogenase-like"/>
    <property type="match status" value="1"/>
</dbReference>
<dbReference type="EMBL" id="PYVU01000044">
    <property type="protein sequence ID" value="PTB96580.1"/>
    <property type="molecule type" value="Genomic_DNA"/>
</dbReference>
<feature type="chain" id="PRO_5015735854" description="PorZ N-terminal beta-propeller domain-containing protein" evidence="1">
    <location>
        <begin position="29"/>
        <end position="735"/>
    </location>
</feature>
<protein>
    <recommendedName>
        <fullName evidence="2">PorZ N-terminal beta-propeller domain-containing protein</fullName>
    </recommendedName>
</protein>
<gene>
    <name evidence="3" type="ORF">C9994_06655</name>
</gene>
<feature type="domain" description="PorZ N-terminal beta-propeller" evidence="2">
    <location>
        <begin position="55"/>
        <end position="214"/>
    </location>
</feature>
<dbReference type="AlphaFoldDB" id="A0A2T4DRZ7"/>